<evidence type="ECO:0000313" key="2">
    <source>
        <dbReference type="Proteomes" id="UP000814140"/>
    </source>
</evidence>
<reference evidence="1" key="1">
    <citation type="submission" date="2021-03" db="EMBL/GenBank/DDBJ databases">
        <authorList>
            <consortium name="DOE Joint Genome Institute"/>
            <person name="Ahrendt S."/>
            <person name="Looney B.P."/>
            <person name="Miyauchi S."/>
            <person name="Morin E."/>
            <person name="Drula E."/>
            <person name="Courty P.E."/>
            <person name="Chicoki N."/>
            <person name="Fauchery L."/>
            <person name="Kohler A."/>
            <person name="Kuo A."/>
            <person name="Labutti K."/>
            <person name="Pangilinan J."/>
            <person name="Lipzen A."/>
            <person name="Riley R."/>
            <person name="Andreopoulos W."/>
            <person name="He G."/>
            <person name="Johnson J."/>
            <person name="Barry K.W."/>
            <person name="Grigoriev I.V."/>
            <person name="Nagy L."/>
            <person name="Hibbett D."/>
            <person name="Henrissat B."/>
            <person name="Matheny P.B."/>
            <person name="Labbe J."/>
            <person name="Martin F."/>
        </authorList>
    </citation>
    <scope>NUCLEOTIDE SEQUENCE</scope>
    <source>
        <strain evidence="1">HHB10654</strain>
    </source>
</reference>
<dbReference type="Proteomes" id="UP000814140">
    <property type="component" value="Unassembled WGS sequence"/>
</dbReference>
<protein>
    <submittedName>
        <fullName evidence="1">Uncharacterized protein</fullName>
    </submittedName>
</protein>
<name>A0ACB8SUQ4_9AGAM</name>
<proteinExistence type="predicted"/>
<keyword evidence="2" id="KW-1185">Reference proteome</keyword>
<evidence type="ECO:0000313" key="1">
    <source>
        <dbReference type="EMBL" id="KAI0059860.1"/>
    </source>
</evidence>
<accession>A0ACB8SUQ4</accession>
<sequence>MLCTILIAFGWGPHPGESAVSSLLDVYPTADGTLVQILRPFRERMLSQGTRKSADLSWVRWCRRRPAWMKEACRTLCTRTALARACSDLEQVYPCWNWQKWTPGSCVYCSQSLDSHASSQLTPGIASAQELKLGGLSHFADFQGLSEAKA</sequence>
<organism evidence="1 2">
    <name type="scientific">Artomyces pyxidatus</name>
    <dbReference type="NCBI Taxonomy" id="48021"/>
    <lineage>
        <taxon>Eukaryota</taxon>
        <taxon>Fungi</taxon>
        <taxon>Dikarya</taxon>
        <taxon>Basidiomycota</taxon>
        <taxon>Agaricomycotina</taxon>
        <taxon>Agaricomycetes</taxon>
        <taxon>Russulales</taxon>
        <taxon>Auriscalpiaceae</taxon>
        <taxon>Artomyces</taxon>
    </lineage>
</organism>
<gene>
    <name evidence="1" type="ORF">BV25DRAFT_1030356</name>
</gene>
<comment type="caution">
    <text evidence="1">The sequence shown here is derived from an EMBL/GenBank/DDBJ whole genome shotgun (WGS) entry which is preliminary data.</text>
</comment>
<reference evidence="1" key="2">
    <citation type="journal article" date="2022" name="New Phytol.">
        <title>Evolutionary transition to the ectomycorrhizal habit in the genomes of a hyperdiverse lineage of mushroom-forming fungi.</title>
        <authorList>
            <person name="Looney B."/>
            <person name="Miyauchi S."/>
            <person name="Morin E."/>
            <person name="Drula E."/>
            <person name="Courty P.E."/>
            <person name="Kohler A."/>
            <person name="Kuo A."/>
            <person name="LaButti K."/>
            <person name="Pangilinan J."/>
            <person name="Lipzen A."/>
            <person name="Riley R."/>
            <person name="Andreopoulos W."/>
            <person name="He G."/>
            <person name="Johnson J."/>
            <person name="Nolan M."/>
            <person name="Tritt A."/>
            <person name="Barry K.W."/>
            <person name="Grigoriev I.V."/>
            <person name="Nagy L.G."/>
            <person name="Hibbett D."/>
            <person name="Henrissat B."/>
            <person name="Matheny P.B."/>
            <person name="Labbe J."/>
            <person name="Martin F.M."/>
        </authorList>
    </citation>
    <scope>NUCLEOTIDE SEQUENCE</scope>
    <source>
        <strain evidence="1">HHB10654</strain>
    </source>
</reference>
<dbReference type="EMBL" id="MU277223">
    <property type="protein sequence ID" value="KAI0059860.1"/>
    <property type="molecule type" value="Genomic_DNA"/>
</dbReference>